<evidence type="ECO:0000313" key="2">
    <source>
        <dbReference type="Proteomes" id="UP000770889"/>
    </source>
</evidence>
<dbReference type="Proteomes" id="UP000770889">
    <property type="component" value="Unassembled WGS sequence"/>
</dbReference>
<reference evidence="1 2" key="1">
    <citation type="submission" date="2021-05" db="EMBL/GenBank/DDBJ databases">
        <title>Genetic and Functional Diversity in Clade A Lucinid endosymbionts from the Bahamas.</title>
        <authorList>
            <person name="Giani N.M."/>
            <person name="Engel A.S."/>
            <person name="Campbell B.J."/>
        </authorList>
    </citation>
    <scope>NUCLEOTIDE SEQUENCE [LARGE SCALE GENOMIC DNA]</scope>
    <source>
        <strain evidence="1">LUC16012Gg_MoonRockCtena</strain>
    </source>
</reference>
<gene>
    <name evidence="1" type="ORF">KME65_05495</name>
</gene>
<evidence type="ECO:0000313" key="1">
    <source>
        <dbReference type="EMBL" id="MBT2988398.1"/>
    </source>
</evidence>
<name>A0A944QS23_9GAMM</name>
<organism evidence="1 2">
    <name type="scientific">Candidatus Thiodiazotropha taylori</name>
    <dbReference type="NCBI Taxonomy" id="2792791"/>
    <lineage>
        <taxon>Bacteria</taxon>
        <taxon>Pseudomonadati</taxon>
        <taxon>Pseudomonadota</taxon>
        <taxon>Gammaproteobacteria</taxon>
        <taxon>Chromatiales</taxon>
        <taxon>Sedimenticolaceae</taxon>
        <taxon>Candidatus Thiodiazotropha</taxon>
    </lineage>
</organism>
<sequence>MKLEYEVVEDQYDDTTHIRSMTEQARVPGGGWLIRTTLYTPHQIGVDVLLLPPIKKKGALYKAVG</sequence>
<dbReference type="EMBL" id="JAHHGM010000004">
    <property type="protein sequence ID" value="MBT2988398.1"/>
    <property type="molecule type" value="Genomic_DNA"/>
</dbReference>
<accession>A0A944QS23</accession>
<dbReference type="AlphaFoldDB" id="A0A944QS23"/>
<proteinExistence type="predicted"/>
<comment type="caution">
    <text evidence="1">The sequence shown here is derived from an EMBL/GenBank/DDBJ whole genome shotgun (WGS) entry which is preliminary data.</text>
</comment>
<protein>
    <submittedName>
        <fullName evidence="1">Uncharacterized protein</fullName>
    </submittedName>
</protein>